<dbReference type="EMBL" id="WTVQ01000070">
    <property type="protein sequence ID" value="NMG77535.1"/>
    <property type="molecule type" value="Genomic_DNA"/>
</dbReference>
<dbReference type="InterPro" id="IPR017734">
    <property type="entry name" value="T6SS_SciN"/>
</dbReference>
<comment type="caution">
    <text evidence="2">The sequence shown here is derived from an EMBL/GenBank/DDBJ whole genome shotgun (WGS) entry which is preliminary data.</text>
</comment>
<dbReference type="Proteomes" id="UP000648984">
    <property type="component" value="Unassembled WGS sequence"/>
</dbReference>
<keyword evidence="2" id="KW-0449">Lipoprotein</keyword>
<keyword evidence="3" id="KW-1185">Reference proteome</keyword>
<evidence type="ECO:0000256" key="1">
    <source>
        <dbReference type="SAM" id="MobiDB-lite"/>
    </source>
</evidence>
<dbReference type="Pfam" id="PF12790">
    <property type="entry name" value="T6SS-SciN"/>
    <property type="match status" value="1"/>
</dbReference>
<organism evidence="2 3">
    <name type="scientific">Aromatoleum diolicum</name>
    <dbReference type="NCBI Taxonomy" id="75796"/>
    <lineage>
        <taxon>Bacteria</taxon>
        <taxon>Pseudomonadati</taxon>
        <taxon>Pseudomonadota</taxon>
        <taxon>Betaproteobacteria</taxon>
        <taxon>Rhodocyclales</taxon>
        <taxon>Rhodocyclaceae</taxon>
        <taxon>Aromatoleum</taxon>
    </lineage>
</organism>
<dbReference type="NCBIfam" id="TIGR03352">
    <property type="entry name" value="VI_chp_3"/>
    <property type="match status" value="1"/>
</dbReference>
<accession>A0ABX1QHN2</accession>
<evidence type="ECO:0000313" key="2">
    <source>
        <dbReference type="EMBL" id="NMG77535.1"/>
    </source>
</evidence>
<reference evidence="2 3" key="1">
    <citation type="submission" date="2019-12" db="EMBL/GenBank/DDBJ databases">
        <title>Comparative genomics gives insights into the taxonomy of the Azoarcus-Aromatoleum group and reveals separate origins of nif in the plant-associated Azoarcus and non-plant-associated Aromatoleum sub-groups.</title>
        <authorList>
            <person name="Lafos M."/>
            <person name="Maluk M."/>
            <person name="Batista M."/>
            <person name="Junghare M."/>
            <person name="Carmona M."/>
            <person name="Faoro H."/>
            <person name="Cruz L.M."/>
            <person name="Battistoni F."/>
            <person name="De Souza E."/>
            <person name="Pedrosa F."/>
            <person name="Chen W.-M."/>
            <person name="Poole P.S."/>
            <person name="Dixon R.A."/>
            <person name="James E.K."/>
        </authorList>
    </citation>
    <scope>NUCLEOTIDE SEQUENCE [LARGE SCALE GENOMIC DNA]</scope>
    <source>
        <strain evidence="2 3">22Lin</strain>
    </source>
</reference>
<dbReference type="PANTHER" id="PTHR37625">
    <property type="entry name" value="OUTER MEMBRANE LIPOPROTEIN-RELATED"/>
    <property type="match status" value="1"/>
</dbReference>
<dbReference type="RefSeq" id="WP_169262659.1">
    <property type="nucleotide sequence ID" value="NZ_WTVQ01000070.1"/>
</dbReference>
<dbReference type="Gene3D" id="2.60.40.4150">
    <property type="entry name" value="Type VI secretion system, lipoprotein SciN"/>
    <property type="match status" value="1"/>
</dbReference>
<dbReference type="PANTHER" id="PTHR37625:SF4">
    <property type="entry name" value="OUTER MEMBRANE LIPOPROTEIN"/>
    <property type="match status" value="1"/>
</dbReference>
<name>A0ABX1QHN2_9RHOO</name>
<dbReference type="InterPro" id="IPR038706">
    <property type="entry name" value="Type_VI_SciN-like_sf"/>
</dbReference>
<feature type="region of interest" description="Disordered" evidence="1">
    <location>
        <begin position="229"/>
        <end position="250"/>
    </location>
</feature>
<gene>
    <name evidence="2" type="primary">tssJ</name>
    <name evidence="2" type="ORF">GPA25_22540</name>
</gene>
<feature type="compositionally biased region" description="Polar residues" evidence="1">
    <location>
        <begin position="229"/>
        <end position="244"/>
    </location>
</feature>
<sequence length="250" mass="26695">MNRLHQKGRHSTLADLTQQQFGIFFLHFMKMPLGHRHRSTPMTLRNNTLLPFSLSGCVLLSAACITGCSTASAVQIAGAAVGAALETAGLKKADTKSDPDAPRPLNLTLAAGPLTNAGTTGSPLALVVRIYQLRSETAFSGLSYAQASDEEAEREALQNDLVAVREVTVIPGKTYRFDEMIPARVKVIGIAAQFRRPAANRWKLAFNRETSEKSGISVGFHPCAITSGTGELTNPASTANSRSLSGVRCN</sequence>
<protein>
    <submittedName>
        <fullName evidence="2">Type VI secretion system lipoprotein TssJ</fullName>
    </submittedName>
</protein>
<proteinExistence type="predicted"/>
<evidence type="ECO:0000313" key="3">
    <source>
        <dbReference type="Proteomes" id="UP000648984"/>
    </source>
</evidence>